<dbReference type="InterPro" id="IPR006119">
    <property type="entry name" value="Resolv_N"/>
</dbReference>
<dbReference type="GO" id="GO:0003677">
    <property type="term" value="F:DNA binding"/>
    <property type="evidence" value="ECO:0007669"/>
    <property type="project" value="UniProtKB-KW"/>
</dbReference>
<dbReference type="EMBL" id="UINC01099169">
    <property type="protein sequence ID" value="SVC58231.1"/>
    <property type="molecule type" value="Genomic_DNA"/>
</dbReference>
<sequence>MRVAKYIRVSTNLQDFRRQEDGLNDYIERNKDWLFYASFDDMMTGKHDQRDGFQRMMKSARSNGFQILVVWDLDRLGRSLVDLIHNCNVLMKLNIQIHFVNANMILNNSPETQFTFHILGAAAQFESNLISRRVKEGMDAAKRRGKKFGPPLKLGKRKQNEFKQMWTEGITVKDMMNHFKISKSTIMRYRRSLELKPRGEDQYRKIPDRPEWTKVDLDNKSKYVHLNGLEGSITLPQKKADRYWKKHQR</sequence>
<dbReference type="SMART" id="SM00857">
    <property type="entry name" value="Resolvase"/>
    <property type="match status" value="1"/>
</dbReference>
<dbReference type="Gene3D" id="3.40.50.1390">
    <property type="entry name" value="Resolvase, N-terminal catalytic domain"/>
    <property type="match status" value="1"/>
</dbReference>
<reference evidence="5" key="1">
    <citation type="submission" date="2018-05" db="EMBL/GenBank/DDBJ databases">
        <authorList>
            <person name="Lanie J.A."/>
            <person name="Ng W.-L."/>
            <person name="Kazmierczak K.M."/>
            <person name="Andrzejewski T.M."/>
            <person name="Davidsen T.M."/>
            <person name="Wayne K.J."/>
            <person name="Tettelin H."/>
            <person name="Glass J.I."/>
            <person name="Rusch D."/>
            <person name="Podicherti R."/>
            <person name="Tsui H.-C.T."/>
            <person name="Winkler M.E."/>
        </authorList>
    </citation>
    <scope>NUCLEOTIDE SEQUENCE</scope>
</reference>
<dbReference type="InterPro" id="IPR050639">
    <property type="entry name" value="SSR_resolvase"/>
</dbReference>
<accession>A0A382NF76</accession>
<dbReference type="PANTHER" id="PTHR30461">
    <property type="entry name" value="DNA-INVERTASE FROM LAMBDOID PROPHAGE"/>
    <property type="match status" value="1"/>
</dbReference>
<dbReference type="PROSITE" id="PS51736">
    <property type="entry name" value="RECOMBINASES_3"/>
    <property type="match status" value="1"/>
</dbReference>
<name>A0A382NF76_9ZZZZ</name>
<dbReference type="CDD" id="cd03768">
    <property type="entry name" value="SR_ResInv"/>
    <property type="match status" value="1"/>
</dbReference>
<dbReference type="SUPFAM" id="SSF53041">
    <property type="entry name" value="Resolvase-like"/>
    <property type="match status" value="1"/>
</dbReference>
<dbReference type="Pfam" id="PF00239">
    <property type="entry name" value="Resolvase"/>
    <property type="match status" value="1"/>
</dbReference>
<evidence type="ECO:0000256" key="2">
    <source>
        <dbReference type="ARBA" id="ARBA00023125"/>
    </source>
</evidence>
<dbReference type="GO" id="GO:0015074">
    <property type="term" value="P:DNA integration"/>
    <property type="evidence" value="ECO:0007669"/>
    <property type="project" value="UniProtKB-KW"/>
</dbReference>
<gene>
    <name evidence="5" type="ORF">METZ01_LOCUS311085</name>
</gene>
<protein>
    <recommendedName>
        <fullName evidence="4">Resolvase/invertase-type recombinase catalytic domain-containing protein</fullName>
    </recommendedName>
</protein>
<dbReference type="PANTHER" id="PTHR30461:SF2">
    <property type="entry name" value="SERINE RECOMBINASE PINE-RELATED"/>
    <property type="match status" value="1"/>
</dbReference>
<evidence type="ECO:0000256" key="1">
    <source>
        <dbReference type="ARBA" id="ARBA00022908"/>
    </source>
</evidence>
<evidence type="ECO:0000259" key="4">
    <source>
        <dbReference type="PROSITE" id="PS51736"/>
    </source>
</evidence>
<keyword evidence="1" id="KW-0229">DNA integration</keyword>
<keyword evidence="2" id="KW-0238">DNA-binding</keyword>
<organism evidence="5">
    <name type="scientific">marine metagenome</name>
    <dbReference type="NCBI Taxonomy" id="408172"/>
    <lineage>
        <taxon>unclassified sequences</taxon>
        <taxon>metagenomes</taxon>
        <taxon>ecological metagenomes</taxon>
    </lineage>
</organism>
<feature type="domain" description="Resolvase/invertase-type recombinase catalytic" evidence="4">
    <location>
        <begin position="2"/>
        <end position="145"/>
    </location>
</feature>
<dbReference type="GO" id="GO:0000150">
    <property type="term" value="F:DNA strand exchange activity"/>
    <property type="evidence" value="ECO:0007669"/>
    <property type="project" value="InterPro"/>
</dbReference>
<dbReference type="AlphaFoldDB" id="A0A382NF76"/>
<dbReference type="PROSITE" id="PS00397">
    <property type="entry name" value="RECOMBINASES_1"/>
    <property type="match status" value="1"/>
</dbReference>
<evidence type="ECO:0000256" key="3">
    <source>
        <dbReference type="ARBA" id="ARBA00023172"/>
    </source>
</evidence>
<dbReference type="InterPro" id="IPR006118">
    <property type="entry name" value="Recombinase_CS"/>
</dbReference>
<proteinExistence type="predicted"/>
<dbReference type="InterPro" id="IPR036162">
    <property type="entry name" value="Resolvase-like_N_sf"/>
</dbReference>
<keyword evidence="3" id="KW-0233">DNA recombination</keyword>
<evidence type="ECO:0000313" key="5">
    <source>
        <dbReference type="EMBL" id="SVC58231.1"/>
    </source>
</evidence>